<dbReference type="CDD" id="cd12152">
    <property type="entry name" value="F1-ATPase_delta"/>
    <property type="match status" value="1"/>
</dbReference>
<evidence type="ECO:0000259" key="17">
    <source>
        <dbReference type="Pfam" id="PF00401"/>
    </source>
</evidence>
<evidence type="ECO:0000256" key="12">
    <source>
        <dbReference type="ARBA" id="ARBA00023310"/>
    </source>
</evidence>
<keyword evidence="7 15" id="KW-1003">Cell membrane</keyword>
<dbReference type="FunFam" id="1.20.5.440:FF:000001">
    <property type="entry name" value="ATP synthase epsilon chain"/>
    <property type="match status" value="1"/>
</dbReference>
<evidence type="ECO:0000256" key="8">
    <source>
        <dbReference type="ARBA" id="ARBA00022781"/>
    </source>
</evidence>
<evidence type="ECO:0000256" key="14">
    <source>
        <dbReference type="ARBA" id="ARBA00031795"/>
    </source>
</evidence>
<dbReference type="Proteomes" id="UP000029224">
    <property type="component" value="Unassembled WGS sequence"/>
</dbReference>
<evidence type="ECO:0000313" key="19">
    <source>
        <dbReference type="EMBL" id="GAL37466.1"/>
    </source>
</evidence>
<evidence type="ECO:0000256" key="4">
    <source>
        <dbReference type="ARBA" id="ARBA00011648"/>
    </source>
</evidence>
<dbReference type="GO" id="GO:0005524">
    <property type="term" value="F:ATP binding"/>
    <property type="evidence" value="ECO:0007669"/>
    <property type="project" value="UniProtKB-UniRule"/>
</dbReference>
<evidence type="ECO:0000256" key="16">
    <source>
        <dbReference type="RuleBase" id="RU003656"/>
    </source>
</evidence>
<dbReference type="AlphaFoldDB" id="A0A090TC36"/>
<sequence length="146" mass="15720">MAAITFHLDVVSAEKKLFSGRVETFQVSGSEGELGIFHGHTPLLTAIQPGMVRIVKQHGHEEFIYVSGGIVEVQPGTATVLADTAIRGEELDAAKAEEAKRKAEESISNQHGDMDFAQAASELAKAIAQLRVIELTKNVVNLARLD</sequence>
<evidence type="ECO:0000256" key="11">
    <source>
        <dbReference type="ARBA" id="ARBA00023196"/>
    </source>
</evidence>
<evidence type="ECO:0000259" key="18">
    <source>
        <dbReference type="Pfam" id="PF02823"/>
    </source>
</evidence>
<reference evidence="19 20" key="1">
    <citation type="submission" date="2014-09" db="EMBL/GenBank/DDBJ databases">
        <title>Vibrio maritimus JCM 19240. (C210) whole genome shotgun sequence.</title>
        <authorList>
            <person name="Sawabe T."/>
            <person name="Meirelles P."/>
            <person name="Nakanishi M."/>
            <person name="Sayaka M."/>
            <person name="Hattori M."/>
            <person name="Ohkuma M."/>
        </authorList>
    </citation>
    <scope>NUCLEOTIDE SEQUENCE [LARGE SCALE GENOMIC DNA]</scope>
    <source>
        <strain evidence="19 20">JCM 19240</strain>
    </source>
</reference>
<evidence type="ECO:0000256" key="15">
    <source>
        <dbReference type="HAMAP-Rule" id="MF_00530"/>
    </source>
</evidence>
<dbReference type="Pfam" id="PF00401">
    <property type="entry name" value="ATP-synt_DE"/>
    <property type="match status" value="1"/>
</dbReference>
<reference evidence="19 20" key="2">
    <citation type="submission" date="2014-09" db="EMBL/GenBank/DDBJ databases">
        <authorList>
            <consortium name="NBRP consortium"/>
            <person name="Sawabe T."/>
            <person name="Meirelles P."/>
            <person name="Nakanishi M."/>
            <person name="Sayaka M."/>
            <person name="Hattori M."/>
            <person name="Ohkuma M."/>
        </authorList>
    </citation>
    <scope>NUCLEOTIDE SEQUENCE [LARGE SCALE GENOMIC DNA]</scope>
    <source>
        <strain evidence="19 20">JCM 19240</strain>
    </source>
</reference>
<feature type="domain" description="ATP synthase epsilon subunit C-terminal" evidence="17">
    <location>
        <begin position="89"/>
        <end position="134"/>
    </location>
</feature>
<evidence type="ECO:0000256" key="6">
    <source>
        <dbReference type="ARBA" id="ARBA00022448"/>
    </source>
</evidence>
<feature type="domain" description="ATP synthase F1 complex delta/epsilon subunit N-terminal" evidence="18">
    <location>
        <begin position="6"/>
        <end position="85"/>
    </location>
</feature>
<dbReference type="SUPFAM" id="SSF51344">
    <property type="entry name" value="Epsilon subunit of F1F0-ATP synthase N-terminal domain"/>
    <property type="match status" value="1"/>
</dbReference>
<proteinExistence type="inferred from homology"/>
<dbReference type="GO" id="GO:0045259">
    <property type="term" value="C:proton-transporting ATP synthase complex"/>
    <property type="evidence" value="ECO:0007669"/>
    <property type="project" value="UniProtKB-KW"/>
</dbReference>
<dbReference type="PANTHER" id="PTHR13822:SF10">
    <property type="entry name" value="ATP SYNTHASE EPSILON CHAIN, CHLOROPLASTIC"/>
    <property type="match status" value="1"/>
</dbReference>
<evidence type="ECO:0000256" key="2">
    <source>
        <dbReference type="ARBA" id="ARBA00004202"/>
    </source>
</evidence>
<accession>A0A090TC36</accession>
<evidence type="ECO:0000256" key="3">
    <source>
        <dbReference type="ARBA" id="ARBA00005712"/>
    </source>
</evidence>
<dbReference type="Gene3D" id="1.20.5.440">
    <property type="entry name" value="ATP synthase delta/epsilon subunit, C-terminal domain"/>
    <property type="match status" value="1"/>
</dbReference>
<dbReference type="NCBIfam" id="TIGR01216">
    <property type="entry name" value="ATP_synt_epsi"/>
    <property type="match status" value="1"/>
</dbReference>
<dbReference type="NCBIfam" id="NF001847">
    <property type="entry name" value="PRK00571.1-4"/>
    <property type="match status" value="1"/>
</dbReference>
<comment type="subcellular location">
    <subcellularLocation>
        <location evidence="2 15">Cell membrane</location>
        <topology evidence="2 15">Peripheral membrane protein</topology>
    </subcellularLocation>
</comment>
<dbReference type="PANTHER" id="PTHR13822">
    <property type="entry name" value="ATP SYNTHASE DELTA/EPSILON CHAIN"/>
    <property type="match status" value="1"/>
</dbReference>
<evidence type="ECO:0000256" key="10">
    <source>
        <dbReference type="ARBA" id="ARBA00023136"/>
    </source>
</evidence>
<organism evidence="19 20">
    <name type="scientific">Vibrio maritimus</name>
    <dbReference type="NCBI Taxonomy" id="990268"/>
    <lineage>
        <taxon>Bacteria</taxon>
        <taxon>Pseudomonadati</taxon>
        <taxon>Pseudomonadota</taxon>
        <taxon>Gammaproteobacteria</taxon>
        <taxon>Vibrionales</taxon>
        <taxon>Vibrionaceae</taxon>
        <taxon>Vibrio</taxon>
    </lineage>
</organism>
<comment type="caution">
    <text evidence="19">The sequence shown here is derived from an EMBL/GenBank/DDBJ whole genome shotgun (WGS) entry which is preliminary data.</text>
</comment>
<keyword evidence="11 15" id="KW-0139">CF(1)</keyword>
<dbReference type="EMBL" id="BBMT01000017">
    <property type="protein sequence ID" value="GAL37466.1"/>
    <property type="molecule type" value="Genomic_DNA"/>
</dbReference>
<dbReference type="OrthoDB" id="9791445at2"/>
<evidence type="ECO:0000313" key="20">
    <source>
        <dbReference type="Proteomes" id="UP000029224"/>
    </source>
</evidence>
<comment type="subunit">
    <text evidence="4 15 16">F-type ATPases have 2 components, CF(1) - the catalytic core - and CF(0) - the membrane proton channel. CF(1) has five subunits: alpha(3), beta(3), gamma(1), delta(1), epsilon(1). CF(0) has three main subunits: a, b and c.</text>
</comment>
<gene>
    <name evidence="15" type="primary">atpC</name>
    <name evidence="19" type="ORF">JCM19240_1402</name>
</gene>
<keyword evidence="10 15" id="KW-0472">Membrane</keyword>
<dbReference type="InterPro" id="IPR036794">
    <property type="entry name" value="ATP_F1_dsu/esu_C_sf"/>
</dbReference>
<protein>
    <recommendedName>
        <fullName evidence="5 15">ATP synthase epsilon chain</fullName>
    </recommendedName>
    <alternativeName>
        <fullName evidence="14 15">ATP synthase F1 sector epsilon subunit</fullName>
    </alternativeName>
    <alternativeName>
        <fullName evidence="13 15">F-ATPase epsilon subunit</fullName>
    </alternativeName>
</protein>
<keyword evidence="20" id="KW-1185">Reference proteome</keyword>
<evidence type="ECO:0000256" key="7">
    <source>
        <dbReference type="ARBA" id="ARBA00022475"/>
    </source>
</evidence>
<dbReference type="GO" id="GO:0046933">
    <property type="term" value="F:proton-transporting ATP synthase activity, rotational mechanism"/>
    <property type="evidence" value="ECO:0007669"/>
    <property type="project" value="UniProtKB-UniRule"/>
</dbReference>
<dbReference type="InterPro" id="IPR036771">
    <property type="entry name" value="ATPsynth_dsu/esu_N"/>
</dbReference>
<evidence type="ECO:0000256" key="1">
    <source>
        <dbReference type="ARBA" id="ARBA00003543"/>
    </source>
</evidence>
<comment type="similarity">
    <text evidence="3 15 16">Belongs to the ATPase epsilon chain family.</text>
</comment>
<evidence type="ECO:0000256" key="5">
    <source>
        <dbReference type="ARBA" id="ARBA00014480"/>
    </source>
</evidence>
<dbReference type="FunFam" id="2.60.15.10:FF:000001">
    <property type="entry name" value="ATP synthase epsilon chain"/>
    <property type="match status" value="1"/>
</dbReference>
<keyword evidence="8 15" id="KW-0375">Hydrogen ion transport</keyword>
<evidence type="ECO:0000256" key="13">
    <source>
        <dbReference type="ARBA" id="ARBA00030215"/>
    </source>
</evidence>
<dbReference type="Pfam" id="PF02823">
    <property type="entry name" value="ATP-synt_DE_N"/>
    <property type="match status" value="1"/>
</dbReference>
<name>A0A090TC36_9VIBR</name>
<dbReference type="GO" id="GO:0005886">
    <property type="term" value="C:plasma membrane"/>
    <property type="evidence" value="ECO:0007669"/>
    <property type="project" value="UniProtKB-SubCell"/>
</dbReference>
<evidence type="ECO:0000256" key="9">
    <source>
        <dbReference type="ARBA" id="ARBA00023065"/>
    </source>
</evidence>
<dbReference type="SUPFAM" id="SSF46604">
    <property type="entry name" value="Epsilon subunit of F1F0-ATP synthase C-terminal domain"/>
    <property type="match status" value="1"/>
</dbReference>
<keyword evidence="6 15" id="KW-0813">Transport</keyword>
<dbReference type="InterPro" id="IPR020547">
    <property type="entry name" value="ATP_synth_F1_esu_C"/>
</dbReference>
<dbReference type="Gene3D" id="2.60.15.10">
    <property type="entry name" value="F0F1 ATP synthase delta/epsilon subunit, N-terminal"/>
    <property type="match status" value="1"/>
</dbReference>
<dbReference type="HAMAP" id="MF_00530">
    <property type="entry name" value="ATP_synth_epsil_bac"/>
    <property type="match status" value="1"/>
</dbReference>
<dbReference type="InterPro" id="IPR020546">
    <property type="entry name" value="ATP_synth_F1_dsu/esu_N"/>
</dbReference>
<dbReference type="GO" id="GO:0016787">
    <property type="term" value="F:hydrolase activity"/>
    <property type="evidence" value="ECO:0007669"/>
    <property type="project" value="UniProtKB-KW"/>
</dbReference>
<dbReference type="InterPro" id="IPR001469">
    <property type="entry name" value="ATP_synth_F1_dsu/esu"/>
</dbReference>
<keyword evidence="9 15" id="KW-0406">Ion transport</keyword>
<comment type="function">
    <text evidence="1 15">Produces ATP from ADP in the presence of a proton gradient across the membrane.</text>
</comment>
<keyword evidence="12 15" id="KW-0066">ATP synthesis</keyword>
<keyword evidence="19" id="KW-0378">Hydrolase</keyword>